<evidence type="ECO:0000256" key="1">
    <source>
        <dbReference type="ARBA" id="ARBA00007705"/>
    </source>
</evidence>
<dbReference type="KEGG" id="vg:17699696"/>
<dbReference type="Pfam" id="PF00476">
    <property type="entry name" value="DNA_pol_A"/>
    <property type="match status" value="1"/>
</dbReference>
<keyword evidence="5" id="KW-0548">Nucleotidyltransferase</keyword>
<dbReference type="GO" id="GO:0003677">
    <property type="term" value="F:DNA binding"/>
    <property type="evidence" value="ECO:0007669"/>
    <property type="project" value="UniProtKB-KW"/>
</dbReference>
<protein>
    <recommendedName>
        <fullName evidence="3">DNA polymerase</fullName>
        <ecNumber evidence="2">2.7.7.7</ecNumber>
    </recommendedName>
</protein>
<keyword evidence="8" id="KW-1194">Viral DNA replication</keyword>
<dbReference type="RefSeq" id="YP_008853857.1">
    <property type="nucleotide sequence ID" value="NC_022916.1"/>
</dbReference>
<feature type="domain" description="DNA-directed DNA polymerase family A palm" evidence="12">
    <location>
        <begin position="465"/>
        <end position="714"/>
    </location>
</feature>
<dbReference type="GO" id="GO:0006302">
    <property type="term" value="P:double-strand break repair"/>
    <property type="evidence" value="ECO:0007669"/>
    <property type="project" value="TreeGrafter"/>
</dbReference>
<accession>U3PIN8</accession>
<gene>
    <name evidence="13" type="ORF">JG068_018</name>
</gene>
<dbReference type="PANTHER" id="PTHR10133">
    <property type="entry name" value="DNA POLYMERASE I"/>
    <property type="match status" value="1"/>
</dbReference>
<proteinExistence type="inferred from homology"/>
<dbReference type="GO" id="GO:0006261">
    <property type="term" value="P:DNA-templated DNA replication"/>
    <property type="evidence" value="ECO:0007669"/>
    <property type="project" value="InterPro"/>
</dbReference>
<dbReference type="Proteomes" id="UP000016892">
    <property type="component" value="Segment"/>
</dbReference>
<comment type="catalytic activity">
    <reaction evidence="10">
        <text>DNA(n) + a 2'-deoxyribonucleoside 5'-triphosphate = DNA(n+1) + diphosphate</text>
        <dbReference type="Rhea" id="RHEA:22508"/>
        <dbReference type="Rhea" id="RHEA-COMP:17339"/>
        <dbReference type="Rhea" id="RHEA-COMP:17340"/>
        <dbReference type="ChEBI" id="CHEBI:33019"/>
        <dbReference type="ChEBI" id="CHEBI:61560"/>
        <dbReference type="ChEBI" id="CHEBI:173112"/>
        <dbReference type="EC" id="2.7.7.7"/>
    </reaction>
</comment>
<evidence type="ECO:0000256" key="9">
    <source>
        <dbReference type="ARBA" id="ARBA00023125"/>
    </source>
</evidence>
<keyword evidence="9" id="KW-0238">DNA-binding</keyword>
<reference evidence="13 14" key="1">
    <citation type="journal article" date="2013" name="BMC Genomics">
        <title>Genomic characterization of JG068, a novel virulent podovirus active against Burkholderia cenocepacia.</title>
        <authorList>
            <person name="Lynch K.H."/>
            <person name="Abdu A.H."/>
            <person name="Schobert M."/>
            <person name="Dennis J.J."/>
        </authorList>
    </citation>
    <scope>NUCLEOTIDE SEQUENCE [LARGE SCALE GENOMIC DNA]</scope>
</reference>
<dbReference type="SMART" id="SM00482">
    <property type="entry name" value="POLAc"/>
    <property type="match status" value="1"/>
</dbReference>
<name>U3PIN8_9CAUD</name>
<evidence type="ECO:0000256" key="11">
    <source>
        <dbReference type="SAM" id="MobiDB-lite"/>
    </source>
</evidence>
<feature type="region of interest" description="Disordered" evidence="11">
    <location>
        <begin position="434"/>
        <end position="465"/>
    </location>
</feature>
<evidence type="ECO:0000256" key="5">
    <source>
        <dbReference type="ARBA" id="ARBA00022695"/>
    </source>
</evidence>
<dbReference type="Gene3D" id="1.10.150.20">
    <property type="entry name" value="5' to 3' exonuclease, C-terminal subdomain"/>
    <property type="match status" value="1"/>
</dbReference>
<dbReference type="EMBL" id="KC853746">
    <property type="protein sequence ID" value="AGW43600.1"/>
    <property type="molecule type" value="Genomic_DNA"/>
</dbReference>
<organism evidence="13 14">
    <name type="scientific">Burkholderia phage JG068</name>
    <dbReference type="NCBI Taxonomy" id="1401297"/>
    <lineage>
        <taxon>Viruses</taxon>
        <taxon>Duplodnaviria</taxon>
        <taxon>Heunggongvirae</taxon>
        <taxon>Uroviricota</taxon>
        <taxon>Caudoviricetes</taxon>
        <taxon>Autographivirales</taxon>
        <taxon>Autonotataviridae</taxon>
        <taxon>Mguuvirus</taxon>
        <taxon>Mguuvirus JG068</taxon>
    </lineage>
</organism>
<dbReference type="Gene3D" id="3.30.70.370">
    <property type="match status" value="1"/>
</dbReference>
<evidence type="ECO:0000256" key="3">
    <source>
        <dbReference type="ARBA" id="ARBA00015749"/>
    </source>
</evidence>
<evidence type="ECO:0000256" key="8">
    <source>
        <dbReference type="ARBA" id="ARBA00023109"/>
    </source>
</evidence>
<evidence type="ECO:0000256" key="10">
    <source>
        <dbReference type="ARBA" id="ARBA00049244"/>
    </source>
</evidence>
<evidence type="ECO:0000256" key="7">
    <source>
        <dbReference type="ARBA" id="ARBA00022932"/>
    </source>
</evidence>
<keyword evidence="14" id="KW-1185">Reference proteome</keyword>
<dbReference type="PROSITE" id="PS00447">
    <property type="entry name" value="DNA_POLYMERASE_A"/>
    <property type="match status" value="1"/>
</dbReference>
<dbReference type="EC" id="2.7.7.7" evidence="2"/>
<dbReference type="InterPro" id="IPR043502">
    <property type="entry name" value="DNA/RNA_pol_sf"/>
</dbReference>
<evidence type="ECO:0000313" key="14">
    <source>
        <dbReference type="Proteomes" id="UP000016892"/>
    </source>
</evidence>
<evidence type="ECO:0000256" key="6">
    <source>
        <dbReference type="ARBA" id="ARBA00022705"/>
    </source>
</evidence>
<feature type="compositionally biased region" description="Polar residues" evidence="11">
    <location>
        <begin position="434"/>
        <end position="451"/>
    </location>
</feature>
<sequence>MSKYVIWDLETTTKTLFKRKASPFEPDNFIVASGYRRQGEQIFGEYFGRKPKPFDWFTKLLKDTKFLVGVNIKFDLLYALREPQNLEAWMEFVANGGTVWDCQLAEYLLEGQDPRFHMCSMDSMVERYGGNLKNDEVKALWESGVDTIDIDPDLLMHYLVGTDSVHGDIGNTELIFVGQFQRAREQKQMRSIWLNMGSLLATVEMERNGLYVDKPLGLRLAADLEEELKVITEELGAYLPTDLPFDFNWSNRYHLSPLIFGGQVKYKARIHQTDDEGKPAYALKTETGYVCEDGVTRTHQEVEAGGYVVQRFASGKNKGELKTKQLRVPDYDKPKLKWEEQFYTFQGFTEPKPQWKSSTPGLYSVKADVIEELTARNIPFLKTLGRVAQLTKDLGTYFITVDKDGNYTGMLTLVGIDSIIHHSINHTSTVTARFSASNPNSQNISKGTHNNSDGKYDEENGEPDGSQIKRVFVSRFEGGSIIQDDFTALEVYIQALLTGCVGLKADLKAGKDMHCVRVSQKEGIAYEEALDLCVIKSVPAWKKKRTEAKVFSFQRAYGAGAAKIAASTGMSEADVKDLIAAEESNWPELKQYNADKMERIKQSRVPTSTFVPHPERPSIQCQLGRGFSVTPDGKRYSYRESPTPLAFIKPGQGFTSFSPTEVANYEVQGAGGEWAKAAMWLAVRAFYKAKNFGGRALLVNQVHDALYVDAAEDVRVKAAATLHACMLAANEFMEWFFNWQVDVPVPAVCAYGKNMMQEESFGEGFETLAHKIRLRLRELYMGSYVPSFER</sequence>
<evidence type="ECO:0000256" key="4">
    <source>
        <dbReference type="ARBA" id="ARBA00022679"/>
    </source>
</evidence>
<dbReference type="GO" id="GO:0039693">
    <property type="term" value="P:viral DNA genome replication"/>
    <property type="evidence" value="ECO:0007669"/>
    <property type="project" value="UniProtKB-KW"/>
</dbReference>
<dbReference type="InterPro" id="IPR001098">
    <property type="entry name" value="DNA-dir_DNA_pol_A_palm_dom"/>
</dbReference>
<dbReference type="SUPFAM" id="SSF56672">
    <property type="entry name" value="DNA/RNA polymerases"/>
    <property type="match status" value="1"/>
</dbReference>
<dbReference type="GO" id="GO:0003887">
    <property type="term" value="F:DNA-directed DNA polymerase activity"/>
    <property type="evidence" value="ECO:0007669"/>
    <property type="project" value="UniProtKB-KW"/>
</dbReference>
<evidence type="ECO:0000313" key="13">
    <source>
        <dbReference type="EMBL" id="AGW43600.1"/>
    </source>
</evidence>
<keyword evidence="6" id="KW-0235">DNA replication</keyword>
<dbReference type="GeneID" id="17699696"/>
<dbReference type="OrthoDB" id="308at10239"/>
<comment type="similarity">
    <text evidence="1">Belongs to the DNA polymerase type-A family.</text>
</comment>
<evidence type="ECO:0000256" key="2">
    <source>
        <dbReference type="ARBA" id="ARBA00012417"/>
    </source>
</evidence>
<keyword evidence="4" id="KW-0808">Transferase</keyword>
<evidence type="ECO:0000259" key="12">
    <source>
        <dbReference type="SMART" id="SM00482"/>
    </source>
</evidence>
<dbReference type="PANTHER" id="PTHR10133:SF27">
    <property type="entry name" value="DNA POLYMERASE NU"/>
    <property type="match status" value="1"/>
</dbReference>
<keyword evidence="7" id="KW-0239">DNA-directed DNA polymerase</keyword>
<dbReference type="InterPro" id="IPR002298">
    <property type="entry name" value="DNA_polymerase_A"/>
</dbReference>
<dbReference type="InterPro" id="IPR019760">
    <property type="entry name" value="DNA-dir_DNA_pol_A_CS"/>
</dbReference>